<dbReference type="PANTHER" id="PTHR12687">
    <property type="entry name" value="NUCLEOLAR COMPLEX 2 AND RAD4-RELATED"/>
    <property type="match status" value="1"/>
</dbReference>
<dbReference type="GO" id="GO:0003714">
    <property type="term" value="F:transcription corepressor activity"/>
    <property type="evidence" value="ECO:0007669"/>
    <property type="project" value="TreeGrafter"/>
</dbReference>
<dbReference type="GO" id="GO:0005730">
    <property type="term" value="C:nucleolus"/>
    <property type="evidence" value="ECO:0007669"/>
    <property type="project" value="TreeGrafter"/>
</dbReference>
<evidence type="ECO:0000256" key="3">
    <source>
        <dbReference type="ARBA" id="ARBA00023242"/>
    </source>
</evidence>
<keyword evidence="6" id="KW-1185">Reference proteome</keyword>
<feature type="compositionally biased region" description="Basic and acidic residues" evidence="4">
    <location>
        <begin position="543"/>
        <end position="555"/>
    </location>
</feature>
<dbReference type="GO" id="GO:0005654">
    <property type="term" value="C:nucleoplasm"/>
    <property type="evidence" value="ECO:0007669"/>
    <property type="project" value="TreeGrafter"/>
</dbReference>
<dbReference type="AlphaFoldDB" id="A0A564Y8E8"/>
<feature type="region of interest" description="Disordered" evidence="4">
    <location>
        <begin position="408"/>
        <end position="665"/>
    </location>
</feature>
<evidence type="ECO:0000256" key="4">
    <source>
        <dbReference type="SAM" id="MobiDB-lite"/>
    </source>
</evidence>
<comment type="similarity">
    <text evidence="2">Belongs to the NOC2 family.</text>
</comment>
<feature type="compositionally biased region" description="Polar residues" evidence="4">
    <location>
        <begin position="633"/>
        <end position="644"/>
    </location>
</feature>
<feature type="compositionally biased region" description="Basic and acidic residues" evidence="4">
    <location>
        <begin position="606"/>
        <end position="615"/>
    </location>
</feature>
<dbReference type="GO" id="GO:0000122">
    <property type="term" value="P:negative regulation of transcription by RNA polymerase II"/>
    <property type="evidence" value="ECO:0007669"/>
    <property type="project" value="TreeGrafter"/>
</dbReference>
<dbReference type="PANTHER" id="PTHR12687:SF4">
    <property type="entry name" value="NUCLEOLAR COMPLEX PROTEIN 2 HOMOLOG"/>
    <property type="match status" value="1"/>
</dbReference>
<dbReference type="GO" id="GO:0030691">
    <property type="term" value="C:Noc2p-Noc3p complex"/>
    <property type="evidence" value="ECO:0007669"/>
    <property type="project" value="TreeGrafter"/>
</dbReference>
<feature type="compositionally biased region" description="Acidic residues" evidence="4">
    <location>
        <begin position="442"/>
        <end position="460"/>
    </location>
</feature>
<evidence type="ECO:0000256" key="1">
    <source>
        <dbReference type="ARBA" id="ARBA00004123"/>
    </source>
</evidence>
<dbReference type="GO" id="GO:0030690">
    <property type="term" value="C:Noc1p-Noc2p complex"/>
    <property type="evidence" value="ECO:0007669"/>
    <property type="project" value="TreeGrafter"/>
</dbReference>
<keyword evidence="3" id="KW-0539">Nucleus</keyword>
<evidence type="ECO:0000313" key="6">
    <source>
        <dbReference type="Proteomes" id="UP000321570"/>
    </source>
</evidence>
<reference evidence="5 6" key="1">
    <citation type="submission" date="2019-07" db="EMBL/GenBank/DDBJ databases">
        <authorList>
            <person name="Jastrzebski P J."/>
            <person name="Paukszto L."/>
            <person name="Jastrzebski P J."/>
        </authorList>
    </citation>
    <scope>NUCLEOTIDE SEQUENCE [LARGE SCALE GENOMIC DNA]</scope>
    <source>
        <strain evidence="5 6">WMS-il1</strain>
    </source>
</reference>
<organism evidence="5 6">
    <name type="scientific">Hymenolepis diminuta</name>
    <name type="common">Rat tapeworm</name>
    <dbReference type="NCBI Taxonomy" id="6216"/>
    <lineage>
        <taxon>Eukaryota</taxon>
        <taxon>Metazoa</taxon>
        <taxon>Spiralia</taxon>
        <taxon>Lophotrochozoa</taxon>
        <taxon>Platyhelminthes</taxon>
        <taxon>Cestoda</taxon>
        <taxon>Eucestoda</taxon>
        <taxon>Cyclophyllidea</taxon>
        <taxon>Hymenolepididae</taxon>
        <taxon>Hymenolepis</taxon>
    </lineage>
</organism>
<name>A0A564Y8E8_HYMDI</name>
<feature type="compositionally biased region" description="Basic and acidic residues" evidence="4">
    <location>
        <begin position="408"/>
        <end position="425"/>
    </location>
</feature>
<evidence type="ECO:0008006" key="7">
    <source>
        <dbReference type="Google" id="ProtNLM"/>
    </source>
</evidence>
<comment type="subcellular location">
    <subcellularLocation>
        <location evidence="1">Nucleus</location>
    </subcellularLocation>
</comment>
<evidence type="ECO:0000256" key="2">
    <source>
        <dbReference type="ARBA" id="ARBA00005907"/>
    </source>
</evidence>
<sequence>MNELKGILNNSVIDLKLVLKNVNKFSKRPKLLQTMFKKICKIWSQESEDRMLLALLVIVKALRRNPDYYSACTRSMYLTYVKNSKFIYGNSIAKNNLMKKGLLEVYSLQLENAYKHAFVFIRQLAITVRKAFLHSSKDEIRSVYNWQFICSLKLWCEFVARHAGSNELVKSLIHPLNTIILGAVRLSPGSRWIPIRFHFIECLHILAGVDKRLHILESQENNTDGMKVFAPVFVSSLPLLLDIFQLFDFNKRSSAASNAPMDFRLMLHFSPSQLKQTACVDAVAAWLHDLLTESLSLYANSVAFPEYSAAAIIEVKKFLKTCKVANFTRNFKSLLAKVKEQADLVSRKRANIKSLFEQQAITTLEATFGKPDTPLLAYYAIHRKIRVHELSVLAERFKNEDVEHMRTEDAFADEKDAISVDDKDASSGPSSKKQRKSKDKESDDSDESEAESDASYDIDDGNAVIHVSRSGKKSKKEKEGGDESDSEEDDAFDLDAALAEDEAEKEKEDLNQSEDEDELKEFRIDDFEDDDGDLGSSGKKKKGESESDRRRRLMEEDPDLAGLGDEESEVDDKEELMSVDMDDFSSGDEDEGEGDVEMKTPPAKVLRIDVEEQKKPMTANKGNEKKRKRKVNKLQQKQSFVKNSSGGGEMKRGKKNKKRPKKEMK</sequence>
<protein>
    <recommendedName>
        <fullName evidence="7">Nucleolar complex protein 2 homolog</fullName>
    </recommendedName>
</protein>
<dbReference type="GO" id="GO:0042273">
    <property type="term" value="P:ribosomal large subunit biogenesis"/>
    <property type="evidence" value="ECO:0007669"/>
    <property type="project" value="TreeGrafter"/>
</dbReference>
<accession>A0A564Y8E8</accession>
<gene>
    <name evidence="5" type="ORF">WMSIL1_LOCUS3972</name>
</gene>
<evidence type="ECO:0000313" key="5">
    <source>
        <dbReference type="EMBL" id="VUZ43565.1"/>
    </source>
</evidence>
<feature type="compositionally biased region" description="Acidic residues" evidence="4">
    <location>
        <begin position="556"/>
        <end position="574"/>
    </location>
</feature>
<dbReference type="Pfam" id="PF03715">
    <property type="entry name" value="Noc2"/>
    <property type="match status" value="1"/>
</dbReference>
<feature type="compositionally biased region" description="Acidic residues" evidence="4">
    <location>
        <begin position="580"/>
        <end position="595"/>
    </location>
</feature>
<dbReference type="InterPro" id="IPR005343">
    <property type="entry name" value="Noc2"/>
</dbReference>
<feature type="compositionally biased region" description="Basic residues" evidence="4">
    <location>
        <begin position="652"/>
        <end position="665"/>
    </location>
</feature>
<proteinExistence type="inferred from homology"/>
<dbReference type="Proteomes" id="UP000321570">
    <property type="component" value="Unassembled WGS sequence"/>
</dbReference>
<dbReference type="EMBL" id="CABIJS010000111">
    <property type="protein sequence ID" value="VUZ43565.1"/>
    <property type="molecule type" value="Genomic_DNA"/>
</dbReference>
<dbReference type="GO" id="GO:0042393">
    <property type="term" value="F:histone binding"/>
    <property type="evidence" value="ECO:0007669"/>
    <property type="project" value="TreeGrafter"/>
</dbReference>
<feature type="compositionally biased region" description="Acidic residues" evidence="4">
    <location>
        <begin position="482"/>
        <end position="503"/>
    </location>
</feature>